<feature type="transmembrane region" description="Helical" evidence="1">
    <location>
        <begin position="100"/>
        <end position="122"/>
    </location>
</feature>
<keyword evidence="1" id="KW-0812">Transmembrane</keyword>
<dbReference type="PANTHER" id="PTHR40465:SF1">
    <property type="entry name" value="DUF6534 DOMAIN-CONTAINING PROTEIN"/>
    <property type="match status" value="1"/>
</dbReference>
<feature type="transmembrane region" description="Helical" evidence="1">
    <location>
        <begin position="134"/>
        <end position="156"/>
    </location>
</feature>
<feature type="transmembrane region" description="Helical" evidence="1">
    <location>
        <begin position="24"/>
        <end position="49"/>
    </location>
</feature>
<dbReference type="InterPro" id="IPR045339">
    <property type="entry name" value="DUF6534"/>
</dbReference>
<feature type="transmembrane region" description="Helical" evidence="1">
    <location>
        <begin position="216"/>
        <end position="234"/>
    </location>
</feature>
<evidence type="ECO:0000313" key="3">
    <source>
        <dbReference type="EMBL" id="GJF00451.1"/>
    </source>
</evidence>
<reference evidence="3 4" key="1">
    <citation type="submission" date="2021-08" db="EMBL/GenBank/DDBJ databases">
        <title>Draft Genome Sequence of Phanerochaete sordida strain YK-624.</title>
        <authorList>
            <person name="Mori T."/>
            <person name="Dohra H."/>
            <person name="Suzuki T."/>
            <person name="Kawagishi H."/>
            <person name="Hirai H."/>
        </authorList>
    </citation>
    <scope>NUCLEOTIDE SEQUENCE [LARGE SCALE GENOMIC DNA]</scope>
    <source>
        <strain evidence="3 4">YK-624</strain>
    </source>
</reference>
<dbReference type="Proteomes" id="UP000703269">
    <property type="component" value="Unassembled WGS sequence"/>
</dbReference>
<dbReference type="PANTHER" id="PTHR40465">
    <property type="entry name" value="CHROMOSOME 1, WHOLE GENOME SHOTGUN SEQUENCE"/>
    <property type="match status" value="1"/>
</dbReference>
<evidence type="ECO:0000313" key="4">
    <source>
        <dbReference type="Proteomes" id="UP000703269"/>
    </source>
</evidence>
<feature type="transmembrane region" description="Helical" evidence="1">
    <location>
        <begin position="240"/>
        <end position="261"/>
    </location>
</feature>
<feature type="transmembrane region" description="Helical" evidence="1">
    <location>
        <begin position="176"/>
        <end position="195"/>
    </location>
</feature>
<evidence type="ECO:0000256" key="1">
    <source>
        <dbReference type="SAM" id="Phobius"/>
    </source>
</evidence>
<name>A0A9P3LMI2_9APHY</name>
<protein>
    <recommendedName>
        <fullName evidence="2">DUF6534 domain-containing protein</fullName>
    </recommendedName>
</protein>
<dbReference type="AlphaFoldDB" id="A0A9P3LMI2"/>
<evidence type="ECO:0000259" key="2">
    <source>
        <dbReference type="Pfam" id="PF20152"/>
    </source>
</evidence>
<feature type="transmembrane region" description="Helical" evidence="1">
    <location>
        <begin position="61"/>
        <end position="85"/>
    </location>
</feature>
<keyword evidence="1" id="KW-0472">Membrane</keyword>
<dbReference type="Pfam" id="PF20152">
    <property type="entry name" value="DUF6534"/>
    <property type="match status" value="1"/>
</dbReference>
<sequence length="337" mass="36557">MTQSAPQMSPPSAPPVAIHLDNTLGAILVGLIVLAVLYGVTSLQVYVYFHRDKRDSRLLKSVVLFQWLLLTVYLAFDSQAVYYYAVTSFMNPLALEECTWSLASTVIIGTIIVATTTLMFAYKIYKLGGCSRPLFLIIPPQLAGFVMGVGIGIKTLMAPDFQELEAQVGWVWNAHFAIQAFSDCTLSAVLCIMLAKRRTGFRTSDTLIQTIIRYSINTCALTDAVSIASVVANATMPNNLIHIAIIQVFPSMLYNSLLALLNSRDAFSNMIGGQVVSVHLSNLRGAYRQSGVVGVNAVVRPNVIDIESQGVVNISAHDMEDTSTLSPKLASHGGSYA</sequence>
<keyword evidence="4" id="KW-1185">Reference proteome</keyword>
<dbReference type="EMBL" id="BPQB01000155">
    <property type="protein sequence ID" value="GJF00451.1"/>
    <property type="molecule type" value="Genomic_DNA"/>
</dbReference>
<feature type="domain" description="DUF6534" evidence="2">
    <location>
        <begin position="180"/>
        <end position="265"/>
    </location>
</feature>
<proteinExistence type="predicted"/>
<organism evidence="3 4">
    <name type="scientific">Phanerochaete sordida</name>
    <dbReference type="NCBI Taxonomy" id="48140"/>
    <lineage>
        <taxon>Eukaryota</taxon>
        <taxon>Fungi</taxon>
        <taxon>Dikarya</taxon>
        <taxon>Basidiomycota</taxon>
        <taxon>Agaricomycotina</taxon>
        <taxon>Agaricomycetes</taxon>
        <taxon>Polyporales</taxon>
        <taxon>Phanerochaetaceae</taxon>
        <taxon>Phanerochaete</taxon>
    </lineage>
</organism>
<accession>A0A9P3LMI2</accession>
<keyword evidence="1" id="KW-1133">Transmembrane helix</keyword>
<dbReference type="OrthoDB" id="2535105at2759"/>
<comment type="caution">
    <text evidence="3">The sequence shown here is derived from an EMBL/GenBank/DDBJ whole genome shotgun (WGS) entry which is preliminary data.</text>
</comment>
<gene>
    <name evidence="3" type="ORF">PsYK624_167390</name>
</gene>